<keyword evidence="4 10" id="KW-0698">rRNA processing</keyword>
<evidence type="ECO:0000256" key="5">
    <source>
        <dbReference type="ARBA" id="ARBA00022603"/>
    </source>
</evidence>
<evidence type="ECO:0000259" key="11">
    <source>
        <dbReference type="Pfam" id="PF04452"/>
    </source>
</evidence>
<comment type="function">
    <text evidence="8 10">Specifically methylates the N3 position of the uracil ring of uridine 1498 (m3U1498) in 16S rRNA. Acts on the fully assembled 30S ribosomal subunit.</text>
</comment>
<dbReference type="EC" id="2.1.1.193" evidence="10"/>
<evidence type="ECO:0000256" key="9">
    <source>
        <dbReference type="ARBA" id="ARBA00047944"/>
    </source>
</evidence>
<evidence type="ECO:0000256" key="7">
    <source>
        <dbReference type="ARBA" id="ARBA00022691"/>
    </source>
</evidence>
<dbReference type="CDD" id="cd18084">
    <property type="entry name" value="RsmE-like"/>
    <property type="match status" value="1"/>
</dbReference>
<keyword evidence="5 10" id="KW-0489">Methyltransferase</keyword>
<evidence type="ECO:0000256" key="8">
    <source>
        <dbReference type="ARBA" id="ARBA00025699"/>
    </source>
</evidence>
<sequence length="236" mass="26387">MNIILFDKDVREFKKGDERYEHLKKVLHATLGSEFRGGELNGDVGVCTITALDSEKITFTFEGDKEDIDLYPLTVLLALVRPICMKRILRELVSLGVERIILTRSDLGEKSYSESSLYTTDEYKNIMINGAMQGGHTGVSQVIFASKVEEAIKSVDNNYTMLLLDNVVGAKRFKELELKNKRVCIAIGPERGWSDRERELLLDAGFIPTIMGDHILRTETASVAAVALSLEAMDII</sequence>
<name>A0A7X2PCJ8_9SPIO</name>
<dbReference type="EMBL" id="VUNN01000011">
    <property type="protein sequence ID" value="MSU06420.1"/>
    <property type="molecule type" value="Genomic_DNA"/>
</dbReference>
<dbReference type="NCBIfam" id="TIGR00046">
    <property type="entry name" value="RsmE family RNA methyltransferase"/>
    <property type="match status" value="1"/>
</dbReference>
<accession>A0A7X2PCJ8</accession>
<keyword evidence="6 10" id="KW-0808">Transferase</keyword>
<dbReference type="InterPro" id="IPR046886">
    <property type="entry name" value="RsmE_MTase_dom"/>
</dbReference>
<dbReference type="PANTHER" id="PTHR30027:SF3">
    <property type="entry name" value="16S RRNA (URACIL(1498)-N(3))-METHYLTRANSFERASE"/>
    <property type="match status" value="1"/>
</dbReference>
<comment type="caution">
    <text evidence="12">The sequence shown here is derived from an EMBL/GenBank/DDBJ whole genome shotgun (WGS) entry which is preliminary data.</text>
</comment>
<keyword evidence="3 10" id="KW-0963">Cytoplasm</keyword>
<reference evidence="12 13" key="1">
    <citation type="submission" date="2019-08" db="EMBL/GenBank/DDBJ databases">
        <title>In-depth cultivation of the pig gut microbiome towards novel bacterial diversity and tailored functional studies.</title>
        <authorList>
            <person name="Wylensek D."/>
            <person name="Hitch T.C.A."/>
            <person name="Clavel T."/>
        </authorList>
    </citation>
    <scope>NUCLEOTIDE SEQUENCE [LARGE SCALE GENOMIC DNA]</scope>
    <source>
        <strain evidence="12 13">NM-380-WT-3C1</strain>
    </source>
</reference>
<evidence type="ECO:0000256" key="10">
    <source>
        <dbReference type="PIRNR" id="PIRNR015601"/>
    </source>
</evidence>
<dbReference type="InterPro" id="IPR029026">
    <property type="entry name" value="tRNA_m1G_MTases_N"/>
</dbReference>
<gene>
    <name evidence="12" type="ORF">FYJ80_06445</name>
</gene>
<dbReference type="PANTHER" id="PTHR30027">
    <property type="entry name" value="RIBOSOMAL RNA SMALL SUBUNIT METHYLTRANSFERASE E"/>
    <property type="match status" value="1"/>
</dbReference>
<comment type="similarity">
    <text evidence="2 10">Belongs to the RNA methyltransferase RsmE family.</text>
</comment>
<dbReference type="InterPro" id="IPR029028">
    <property type="entry name" value="Alpha/beta_knot_MTases"/>
</dbReference>
<proteinExistence type="inferred from homology"/>
<evidence type="ECO:0000313" key="13">
    <source>
        <dbReference type="Proteomes" id="UP000460549"/>
    </source>
</evidence>
<dbReference type="GO" id="GO:0005737">
    <property type="term" value="C:cytoplasm"/>
    <property type="evidence" value="ECO:0007669"/>
    <property type="project" value="UniProtKB-SubCell"/>
</dbReference>
<evidence type="ECO:0000256" key="6">
    <source>
        <dbReference type="ARBA" id="ARBA00022679"/>
    </source>
</evidence>
<evidence type="ECO:0000256" key="1">
    <source>
        <dbReference type="ARBA" id="ARBA00004496"/>
    </source>
</evidence>
<evidence type="ECO:0000256" key="3">
    <source>
        <dbReference type="ARBA" id="ARBA00022490"/>
    </source>
</evidence>
<dbReference type="Proteomes" id="UP000460549">
    <property type="component" value="Unassembled WGS sequence"/>
</dbReference>
<keyword evidence="13" id="KW-1185">Reference proteome</keyword>
<dbReference type="InterPro" id="IPR006700">
    <property type="entry name" value="RsmE"/>
</dbReference>
<dbReference type="SUPFAM" id="SSF75217">
    <property type="entry name" value="alpha/beta knot"/>
    <property type="match status" value="1"/>
</dbReference>
<dbReference type="Gene3D" id="3.40.1280.10">
    <property type="match status" value="1"/>
</dbReference>
<organism evidence="12 13">
    <name type="scientific">Bullifex porci</name>
    <dbReference type="NCBI Taxonomy" id="2606638"/>
    <lineage>
        <taxon>Bacteria</taxon>
        <taxon>Pseudomonadati</taxon>
        <taxon>Spirochaetota</taxon>
        <taxon>Spirochaetia</taxon>
        <taxon>Spirochaetales</taxon>
        <taxon>Spirochaetaceae</taxon>
        <taxon>Bullifex</taxon>
    </lineage>
</organism>
<evidence type="ECO:0000256" key="4">
    <source>
        <dbReference type="ARBA" id="ARBA00022552"/>
    </source>
</evidence>
<dbReference type="PIRSF" id="PIRSF015601">
    <property type="entry name" value="MTase_slr0722"/>
    <property type="match status" value="1"/>
</dbReference>
<dbReference type="GO" id="GO:0070475">
    <property type="term" value="P:rRNA base methylation"/>
    <property type="evidence" value="ECO:0007669"/>
    <property type="project" value="TreeGrafter"/>
</dbReference>
<evidence type="ECO:0000256" key="2">
    <source>
        <dbReference type="ARBA" id="ARBA00005528"/>
    </source>
</evidence>
<comment type="catalytic activity">
    <reaction evidence="9 10">
        <text>uridine(1498) in 16S rRNA + S-adenosyl-L-methionine = N(3)-methyluridine(1498) in 16S rRNA + S-adenosyl-L-homocysteine + H(+)</text>
        <dbReference type="Rhea" id="RHEA:42920"/>
        <dbReference type="Rhea" id="RHEA-COMP:10283"/>
        <dbReference type="Rhea" id="RHEA-COMP:10284"/>
        <dbReference type="ChEBI" id="CHEBI:15378"/>
        <dbReference type="ChEBI" id="CHEBI:57856"/>
        <dbReference type="ChEBI" id="CHEBI:59789"/>
        <dbReference type="ChEBI" id="CHEBI:65315"/>
        <dbReference type="ChEBI" id="CHEBI:74502"/>
        <dbReference type="EC" id="2.1.1.193"/>
    </reaction>
</comment>
<keyword evidence="7 10" id="KW-0949">S-adenosyl-L-methionine</keyword>
<evidence type="ECO:0000313" key="12">
    <source>
        <dbReference type="EMBL" id="MSU06420.1"/>
    </source>
</evidence>
<protein>
    <recommendedName>
        <fullName evidence="10">Ribosomal RNA small subunit methyltransferase E</fullName>
        <ecNumber evidence="10">2.1.1.193</ecNumber>
    </recommendedName>
</protein>
<dbReference type="Pfam" id="PF04452">
    <property type="entry name" value="Methyltrans_RNA"/>
    <property type="match status" value="1"/>
</dbReference>
<dbReference type="GO" id="GO:0070042">
    <property type="term" value="F:rRNA (uridine-N3-)-methyltransferase activity"/>
    <property type="evidence" value="ECO:0007669"/>
    <property type="project" value="TreeGrafter"/>
</dbReference>
<comment type="subcellular location">
    <subcellularLocation>
        <location evidence="1 10">Cytoplasm</location>
    </subcellularLocation>
</comment>
<feature type="domain" description="Ribosomal RNA small subunit methyltransferase E methyltransferase" evidence="11">
    <location>
        <begin position="72"/>
        <end position="228"/>
    </location>
</feature>
<dbReference type="AlphaFoldDB" id="A0A7X2PCJ8"/>
<dbReference type="RefSeq" id="WP_328596762.1">
    <property type="nucleotide sequence ID" value="NZ_VUNN01000011.1"/>
</dbReference>